<reference evidence="3 5" key="1">
    <citation type="journal article" date="2013" name="PLoS ONE">
        <title>Predicting the Proteins of Angomonas deanei, Strigomonas culicis and Their Respective Endosymbionts Reveals New Aspects of the Trypanosomatidae Family.</title>
        <authorList>
            <person name="Motta M.C."/>
            <person name="Martins A.C."/>
            <person name="de Souza S.S."/>
            <person name="Catta-Preta C.M."/>
            <person name="Silva R."/>
            <person name="Klein C.C."/>
            <person name="de Almeida L.G."/>
            <person name="de Lima Cunha O."/>
            <person name="Ciapina L.P."/>
            <person name="Brocchi M."/>
            <person name="Colabardini A.C."/>
            <person name="de Araujo Lima B."/>
            <person name="Machado C.R."/>
            <person name="de Almeida Soares C.M."/>
            <person name="Probst C.M."/>
            <person name="de Menezes C.B."/>
            <person name="Thompson C.E."/>
            <person name="Bartholomeu D.C."/>
            <person name="Gradia D.F."/>
            <person name="Pavoni D.P."/>
            <person name="Grisard E.C."/>
            <person name="Fantinatti-Garboggini F."/>
            <person name="Marchini F.K."/>
            <person name="Rodrigues-Luiz G.F."/>
            <person name="Wagner G."/>
            <person name="Goldman G.H."/>
            <person name="Fietto J.L."/>
            <person name="Elias M.C."/>
            <person name="Goldman M.H."/>
            <person name="Sagot M.F."/>
            <person name="Pereira M."/>
            <person name="Stoco P.H."/>
            <person name="de Mendonca-Neto R.P."/>
            <person name="Teixeira S.M."/>
            <person name="Maciel T.E."/>
            <person name="de Oliveira Mendes T.A."/>
            <person name="Urmenyi T.P."/>
            <person name="de Souza W."/>
            <person name="Schenkman S."/>
            <person name="de Vasconcelos A.T."/>
        </authorList>
    </citation>
    <scope>NUCLEOTIDE SEQUENCE [LARGE SCALE GENOMIC DNA]</scope>
</reference>
<name>S9TVI4_9TRYP</name>
<evidence type="ECO:0000256" key="1">
    <source>
        <dbReference type="SAM" id="Coils"/>
    </source>
</evidence>
<dbReference type="AlphaFoldDB" id="S9TVI4"/>
<dbReference type="PANTHER" id="PTHR31540">
    <property type="entry name" value="CENTROSOMAL PROTEIN OF 131 KDA"/>
    <property type="match status" value="1"/>
</dbReference>
<evidence type="ECO:0000313" key="4">
    <source>
        <dbReference type="EMBL" id="EPY22709.1"/>
    </source>
</evidence>
<feature type="coiled-coil region" evidence="1">
    <location>
        <begin position="609"/>
        <end position="640"/>
    </location>
</feature>
<evidence type="ECO:0000313" key="5">
    <source>
        <dbReference type="Proteomes" id="UP000015354"/>
    </source>
</evidence>
<feature type="coiled-coil region" evidence="1">
    <location>
        <begin position="165"/>
        <end position="260"/>
    </location>
</feature>
<dbReference type="EMBL" id="ATMH01008938">
    <property type="protein sequence ID" value="EPY20569.1"/>
    <property type="molecule type" value="Genomic_DNA"/>
</dbReference>
<dbReference type="PANTHER" id="PTHR31540:SF1">
    <property type="entry name" value="CENTROSOMAL PROTEIN OF 131 KDA"/>
    <property type="match status" value="1"/>
</dbReference>
<dbReference type="OrthoDB" id="197735at2759"/>
<evidence type="ECO:0000313" key="3">
    <source>
        <dbReference type="EMBL" id="EPY20569.1"/>
    </source>
</evidence>
<feature type="region of interest" description="Disordered" evidence="2">
    <location>
        <begin position="63"/>
        <end position="107"/>
    </location>
</feature>
<dbReference type="InterPro" id="IPR030465">
    <property type="entry name" value="CEP131"/>
</dbReference>
<comment type="caution">
    <text evidence="3">The sequence shown here is derived from an EMBL/GenBank/DDBJ whole genome shotgun (WGS) entry which is preliminary data.</text>
</comment>
<protein>
    <submittedName>
        <fullName evidence="3">5-azacytidine induced 1</fullName>
    </submittedName>
</protein>
<proteinExistence type="predicted"/>
<organism evidence="3 5">
    <name type="scientific">Strigomonas culicis</name>
    <dbReference type="NCBI Taxonomy" id="28005"/>
    <lineage>
        <taxon>Eukaryota</taxon>
        <taxon>Discoba</taxon>
        <taxon>Euglenozoa</taxon>
        <taxon>Kinetoplastea</taxon>
        <taxon>Metakinetoplastina</taxon>
        <taxon>Trypanosomatida</taxon>
        <taxon>Trypanosomatidae</taxon>
        <taxon>Strigomonadinae</taxon>
        <taxon>Strigomonas</taxon>
    </lineage>
</organism>
<sequence length="696" mass="78628">MLSCSDPNRMFVNASDKNKNMNGINNGGGGGGAASGCSDFREINDAKVATILAYLDNTLVGPTAGLPMQPPPLGKPQPAALRQPEERDGSVSDAGQEAAENSTSIPLTASALQHITRVGSVPSLSSSAGAGSARQQQHVSSLLFACQAQGIESAQSTYLGIKSKIEGLQFDKTSLQKENAELRQRLEVQLAGEDGRREELKAMLQQDAADLRQELRLAKKREKQAGDAWRAEREQLARQIDALSSQLRKEMASRAEEQQKLEAAHAAALNTLKGKWQAQEKAARDKWKVAEAKRIKETTLQSLEPDIVLLLNRHKAEKARLRESYEDELRQRDEVIAAKDAAVEELRAKLQRDAEAVLQREQQTFEERLREETDRVRRTLDDERRHAKSKLAEAEHFFSEEKRVLQQEVARLGSEVLRLRQAETTDQAAFHEAVSKEVAKITGESSAVMATLKERMLRELASREAAAQEQVQRHLAEKELELRKRYELERDTAITHVVQKLQQEHLRTLTHAQGNDGMLRERYAQLGRDKERLHVELELVQGQLRGAQHSLEEKDRELQQVREHTDTSAQKISAIEKRVAAEYEAKLVVQENEWRARLQAQESDATRRGFTAEQQAEELRQAVQRARAEAEAQQKQLEQRHFAELSQINERVLVALTKKDHTIQHQSQQLLALQEAVELREQELGRHRHLLQLEEP</sequence>
<reference evidence="3" key="2">
    <citation type="submission" date="2013-03" db="EMBL/GenBank/DDBJ databases">
        <authorList>
            <person name="Motta M.C.M."/>
            <person name="Martins A.C.A."/>
            <person name="Preta C.M.C.C."/>
            <person name="Silva R."/>
            <person name="de Souza S.S."/>
            <person name="Klein C.C."/>
            <person name="de Almeida L.G.P."/>
            <person name="Cunha O.L."/>
            <person name="Colabardini A.C."/>
            <person name="Lima B.A."/>
            <person name="Machado C.R."/>
            <person name="Soares C.M.A."/>
            <person name="de Menezes C.B.A."/>
            <person name="Bartolomeu D.C."/>
            <person name="Grisard E.C."/>
            <person name="Fantinatti-Garboggini F."/>
            <person name="Rodrigues-Luiz G.F."/>
            <person name="Wagner G."/>
            <person name="Goldman G.H."/>
            <person name="Fietto J.L.R."/>
            <person name="Ciapina L.P."/>
            <person name="Brocchi M."/>
            <person name="Elias M.C."/>
            <person name="Goldman M.H.S."/>
            <person name="Sagot M.-F."/>
            <person name="Pereira M."/>
            <person name="Stoco P.H."/>
            <person name="Teixeira S.M.R."/>
            <person name="de Mendonca-Neto R.P."/>
            <person name="Maciel T.E.F."/>
            <person name="Mendes T.A.O."/>
            <person name="Urmenyi T.P."/>
            <person name="Teixeira M.M.G."/>
            <person name="de Camargo E.F.P."/>
            <person name="de Sousa W."/>
            <person name="Schenkman S."/>
            <person name="de Vasconcelos A.T.R."/>
        </authorList>
    </citation>
    <scope>NUCLEOTIDE SEQUENCE</scope>
</reference>
<evidence type="ECO:0000256" key="2">
    <source>
        <dbReference type="SAM" id="MobiDB-lite"/>
    </source>
</evidence>
<dbReference type="Proteomes" id="UP000015354">
    <property type="component" value="Unassembled WGS sequence"/>
</dbReference>
<keyword evidence="1" id="KW-0175">Coiled coil</keyword>
<dbReference type="EMBL" id="ATMH01008163">
    <property type="protein sequence ID" value="EPY22709.1"/>
    <property type="molecule type" value="Genomic_DNA"/>
</dbReference>
<accession>S9TVI4</accession>
<dbReference type="GO" id="GO:0035735">
    <property type="term" value="P:intraciliary transport involved in cilium assembly"/>
    <property type="evidence" value="ECO:0007669"/>
    <property type="project" value="InterPro"/>
</dbReference>
<dbReference type="GO" id="GO:0005929">
    <property type="term" value="C:cilium"/>
    <property type="evidence" value="ECO:0007669"/>
    <property type="project" value="GOC"/>
</dbReference>
<keyword evidence="5" id="KW-1185">Reference proteome</keyword>
<gene>
    <name evidence="4" type="ORF">STCU_08163</name>
    <name evidence="3" type="ORF">STCU_08938</name>
</gene>